<dbReference type="AlphaFoldDB" id="A0AAV7IFX7"/>
<sequence>MPSSSSWFTNRQPLSTLLHPHLYFAEKRPRVLWIEKATLSNVPNGVKKYSTLVADNFGTSGDACQGGRLHGSQNQQRKRGCATLRRTGNKKNPCCTIVTIMTIVTIIIMLKGGNSEASTHFAGHQTMLCPSVGCRYPIGQSDRYVIVPKYGGIDFFGAPVAC</sequence>
<protein>
    <submittedName>
        <fullName evidence="1">Uncharacterized protein</fullName>
    </submittedName>
</protein>
<gene>
    <name evidence="1" type="ORF">KQX54_017340</name>
</gene>
<reference evidence="1 2" key="1">
    <citation type="journal article" date="2021" name="J. Hered.">
        <title>A chromosome-level genome assembly of the parasitoid wasp, Cotesia glomerata (Hymenoptera: Braconidae).</title>
        <authorList>
            <person name="Pinto B.J."/>
            <person name="Weis J.J."/>
            <person name="Gamble T."/>
            <person name="Ode P.J."/>
            <person name="Paul R."/>
            <person name="Zaspel J.M."/>
        </authorList>
    </citation>
    <scope>NUCLEOTIDE SEQUENCE [LARGE SCALE GENOMIC DNA]</scope>
    <source>
        <strain evidence="1">CgM1</strain>
    </source>
</reference>
<keyword evidence="2" id="KW-1185">Reference proteome</keyword>
<evidence type="ECO:0000313" key="1">
    <source>
        <dbReference type="EMBL" id="KAH0550086.1"/>
    </source>
</evidence>
<comment type="caution">
    <text evidence="1">The sequence shown here is derived from an EMBL/GenBank/DDBJ whole genome shotgun (WGS) entry which is preliminary data.</text>
</comment>
<name>A0AAV7IFX7_COTGL</name>
<evidence type="ECO:0000313" key="2">
    <source>
        <dbReference type="Proteomes" id="UP000826195"/>
    </source>
</evidence>
<proteinExistence type="predicted"/>
<accession>A0AAV7IFX7</accession>
<organism evidence="1 2">
    <name type="scientific">Cotesia glomerata</name>
    <name type="common">Lepidopteran parasitic wasp</name>
    <name type="synonym">Apanteles glomeratus</name>
    <dbReference type="NCBI Taxonomy" id="32391"/>
    <lineage>
        <taxon>Eukaryota</taxon>
        <taxon>Metazoa</taxon>
        <taxon>Ecdysozoa</taxon>
        <taxon>Arthropoda</taxon>
        <taxon>Hexapoda</taxon>
        <taxon>Insecta</taxon>
        <taxon>Pterygota</taxon>
        <taxon>Neoptera</taxon>
        <taxon>Endopterygota</taxon>
        <taxon>Hymenoptera</taxon>
        <taxon>Apocrita</taxon>
        <taxon>Ichneumonoidea</taxon>
        <taxon>Braconidae</taxon>
        <taxon>Microgastrinae</taxon>
        <taxon>Cotesia</taxon>
    </lineage>
</organism>
<dbReference type="Proteomes" id="UP000826195">
    <property type="component" value="Unassembled WGS sequence"/>
</dbReference>
<dbReference type="EMBL" id="JAHXZJ010001864">
    <property type="protein sequence ID" value="KAH0550086.1"/>
    <property type="molecule type" value="Genomic_DNA"/>
</dbReference>